<reference evidence="2 3" key="1">
    <citation type="submission" date="2010-02" db="EMBL/GenBank/DDBJ databases">
        <authorList>
            <person name="Weinstock G."/>
            <person name="Sodergren E."/>
            <person name="Clifton S."/>
            <person name="Fulton L."/>
            <person name="Fulton B."/>
            <person name="Courtney L."/>
            <person name="Fronick C."/>
            <person name="Harrison M."/>
            <person name="Strong C."/>
            <person name="Farmer C."/>
            <person name="Delahaunty K."/>
            <person name="Markovic C."/>
            <person name="Hall O."/>
            <person name="Minx P."/>
            <person name="Tomlinson C."/>
            <person name="Mitreva M."/>
            <person name="Nelson J."/>
            <person name="Hou S."/>
            <person name="Wollam A."/>
            <person name="Pepin K.H."/>
            <person name="Johnson M."/>
            <person name="Bhonagiri V."/>
            <person name="Zhang X."/>
            <person name="Suruliraj S."/>
            <person name="Warren W."/>
            <person name="Chinwalla A."/>
            <person name="Mardis E.R."/>
            <person name="Wilson R.K."/>
        </authorList>
    </citation>
    <scope>NUCLEOTIDE SEQUENCE [LARGE SCALE GENOMIC DNA]</scope>
    <source>
        <strain evidence="2 3">ATCC 23685</strain>
    </source>
</reference>
<evidence type="ECO:0000256" key="1">
    <source>
        <dbReference type="SAM" id="MobiDB-lite"/>
    </source>
</evidence>
<name>D4FAB6_EDWTA</name>
<dbReference type="AlphaFoldDB" id="D4FAB6"/>
<sequence>MIASPYSDTTSTPVRPVPNKVAQVPSCPRNRYYAPIYFTLRN</sequence>
<dbReference type="EMBL" id="ADGK01000291">
    <property type="protein sequence ID" value="EFE21258.1"/>
    <property type="molecule type" value="Genomic_DNA"/>
</dbReference>
<evidence type="ECO:0000313" key="2">
    <source>
        <dbReference type="EMBL" id="EFE21258.1"/>
    </source>
</evidence>
<dbReference type="Proteomes" id="UP000003692">
    <property type="component" value="Unassembled WGS sequence"/>
</dbReference>
<comment type="caution">
    <text evidence="2">The sequence shown here is derived from an EMBL/GenBank/DDBJ whole genome shotgun (WGS) entry which is preliminary data.</text>
</comment>
<dbReference type="HOGENOM" id="CLU_3250730_0_0_6"/>
<feature type="compositionally biased region" description="Polar residues" evidence="1">
    <location>
        <begin position="1"/>
        <end position="13"/>
    </location>
</feature>
<proteinExistence type="predicted"/>
<protein>
    <submittedName>
        <fullName evidence="2">Uncharacterized protein</fullName>
    </submittedName>
</protein>
<gene>
    <name evidence="2" type="ORF">EDWATA_03734</name>
</gene>
<organism evidence="2 3">
    <name type="scientific">Edwardsiella tarda ATCC 23685</name>
    <dbReference type="NCBI Taxonomy" id="500638"/>
    <lineage>
        <taxon>Bacteria</taxon>
        <taxon>Pseudomonadati</taxon>
        <taxon>Pseudomonadota</taxon>
        <taxon>Gammaproteobacteria</taxon>
        <taxon>Enterobacterales</taxon>
        <taxon>Hafniaceae</taxon>
        <taxon>Edwardsiella</taxon>
    </lineage>
</organism>
<feature type="region of interest" description="Disordered" evidence="1">
    <location>
        <begin position="1"/>
        <end position="21"/>
    </location>
</feature>
<evidence type="ECO:0000313" key="3">
    <source>
        <dbReference type="Proteomes" id="UP000003692"/>
    </source>
</evidence>
<accession>D4FAB6</accession>